<evidence type="ECO:0000313" key="2">
    <source>
        <dbReference type="EMBL" id="CAD7464865.1"/>
    </source>
</evidence>
<accession>A0A7R9IUY5</accession>
<dbReference type="EMBL" id="OE031349">
    <property type="protein sequence ID" value="CAD7464865.1"/>
    <property type="molecule type" value="Genomic_DNA"/>
</dbReference>
<evidence type="ECO:0000256" key="1">
    <source>
        <dbReference type="SAM" id="MobiDB-lite"/>
    </source>
</evidence>
<protein>
    <submittedName>
        <fullName evidence="2">Uncharacterized protein</fullName>
    </submittedName>
</protein>
<feature type="region of interest" description="Disordered" evidence="1">
    <location>
        <begin position="27"/>
        <end position="55"/>
    </location>
</feature>
<reference evidence="2" key="1">
    <citation type="submission" date="2020-11" db="EMBL/GenBank/DDBJ databases">
        <authorList>
            <person name="Tran Van P."/>
        </authorList>
    </citation>
    <scope>NUCLEOTIDE SEQUENCE</scope>
</reference>
<proteinExistence type="predicted"/>
<name>A0A7R9IUY5_9NEOP</name>
<dbReference type="AlphaFoldDB" id="A0A7R9IUY5"/>
<gene>
    <name evidence="2" type="ORF">TTEB3V08_LOCUS12742</name>
</gene>
<organism evidence="2">
    <name type="scientific">Timema tahoe</name>
    <dbReference type="NCBI Taxonomy" id="61484"/>
    <lineage>
        <taxon>Eukaryota</taxon>
        <taxon>Metazoa</taxon>
        <taxon>Ecdysozoa</taxon>
        <taxon>Arthropoda</taxon>
        <taxon>Hexapoda</taxon>
        <taxon>Insecta</taxon>
        <taxon>Pterygota</taxon>
        <taxon>Neoptera</taxon>
        <taxon>Polyneoptera</taxon>
        <taxon>Phasmatodea</taxon>
        <taxon>Timematodea</taxon>
        <taxon>Timematoidea</taxon>
        <taxon>Timematidae</taxon>
        <taxon>Timema</taxon>
    </lineage>
</organism>
<sequence>MSCIAPVYRARTLGSFSRFRTRGTTFNKPSGTLRISTRNTCSSHQMKSSISLATS</sequence>